<evidence type="ECO:0000313" key="4">
    <source>
        <dbReference type="Proteomes" id="UP000538147"/>
    </source>
</evidence>
<dbReference type="PROSITE" id="PS50828">
    <property type="entry name" value="SMR"/>
    <property type="match status" value="1"/>
</dbReference>
<keyword evidence="3" id="KW-0378">Hydrolase</keyword>
<name>A0A841LF21_9SPHN</name>
<dbReference type="GO" id="GO:0004519">
    <property type="term" value="F:endonuclease activity"/>
    <property type="evidence" value="ECO:0007669"/>
    <property type="project" value="UniProtKB-KW"/>
</dbReference>
<dbReference type="AlphaFoldDB" id="A0A841LF21"/>
<gene>
    <name evidence="3" type="ORF">FHS79_001737</name>
</gene>
<keyword evidence="3" id="KW-0255">Endonuclease</keyword>
<dbReference type="RefSeq" id="WP_184198382.1">
    <property type="nucleotide sequence ID" value="NZ_JACIIV010000011.1"/>
</dbReference>
<proteinExistence type="predicted"/>
<keyword evidence="3" id="KW-0540">Nuclease</keyword>
<dbReference type="InterPro" id="IPR002625">
    <property type="entry name" value="Smr_dom"/>
</dbReference>
<dbReference type="Pfam" id="PF01713">
    <property type="entry name" value="Smr"/>
    <property type="match status" value="1"/>
</dbReference>
<evidence type="ECO:0000259" key="2">
    <source>
        <dbReference type="PROSITE" id="PS50828"/>
    </source>
</evidence>
<reference evidence="3 4" key="1">
    <citation type="submission" date="2020-08" db="EMBL/GenBank/DDBJ databases">
        <title>Genomic Encyclopedia of Type Strains, Phase IV (KMG-IV): sequencing the most valuable type-strain genomes for metagenomic binning, comparative biology and taxonomic classification.</title>
        <authorList>
            <person name="Goeker M."/>
        </authorList>
    </citation>
    <scope>NUCLEOTIDE SEQUENCE [LARGE SCALE GENOMIC DNA]</scope>
    <source>
        <strain evidence="3 4">DSM 102189</strain>
    </source>
</reference>
<dbReference type="PANTHER" id="PTHR35562:SF2">
    <property type="entry name" value="DNA ENDONUCLEASE SMRA-RELATED"/>
    <property type="match status" value="1"/>
</dbReference>
<feature type="region of interest" description="Disordered" evidence="1">
    <location>
        <begin position="33"/>
        <end position="56"/>
    </location>
</feature>
<dbReference type="Proteomes" id="UP000538147">
    <property type="component" value="Unassembled WGS sequence"/>
</dbReference>
<dbReference type="Gene3D" id="3.30.1370.110">
    <property type="match status" value="1"/>
</dbReference>
<keyword evidence="4" id="KW-1185">Reference proteome</keyword>
<dbReference type="SUPFAM" id="SSF160443">
    <property type="entry name" value="SMR domain-like"/>
    <property type="match status" value="1"/>
</dbReference>
<dbReference type="SMART" id="SM00463">
    <property type="entry name" value="SMR"/>
    <property type="match status" value="1"/>
</dbReference>
<dbReference type="InterPro" id="IPR036063">
    <property type="entry name" value="Smr_dom_sf"/>
</dbReference>
<dbReference type="PANTHER" id="PTHR35562">
    <property type="entry name" value="DNA ENDONUCLEASE SMRA-RELATED"/>
    <property type="match status" value="1"/>
</dbReference>
<dbReference type="EMBL" id="JACIIV010000011">
    <property type="protein sequence ID" value="MBB6227568.1"/>
    <property type="molecule type" value="Genomic_DNA"/>
</dbReference>
<evidence type="ECO:0000256" key="1">
    <source>
        <dbReference type="SAM" id="MobiDB-lite"/>
    </source>
</evidence>
<evidence type="ECO:0000313" key="3">
    <source>
        <dbReference type="EMBL" id="MBB6227568.1"/>
    </source>
</evidence>
<sequence length="169" mass="18628">MTRRLSAHERALWHRVAASVRPLPGTAPIIAPPAPPMPRPTAAPLPAAPPKPFKAPPRPVLAATLDGSWDRKLIRGRLVPDRVIDLHDHSLERANQVLNFAVEAAAEAGDRVLLVITGKGRADRPGRIRNELHHWLDSAHFRHRIAALRPASPRHGGSGAFYLILRRPR</sequence>
<organism evidence="3 4">
    <name type="scientific">Polymorphobacter multimanifer</name>
    <dbReference type="NCBI Taxonomy" id="1070431"/>
    <lineage>
        <taxon>Bacteria</taxon>
        <taxon>Pseudomonadati</taxon>
        <taxon>Pseudomonadota</taxon>
        <taxon>Alphaproteobacteria</taxon>
        <taxon>Sphingomonadales</taxon>
        <taxon>Sphingosinicellaceae</taxon>
        <taxon>Polymorphobacter</taxon>
    </lineage>
</organism>
<comment type="caution">
    <text evidence="3">The sequence shown here is derived from an EMBL/GenBank/DDBJ whole genome shotgun (WGS) entry which is preliminary data.</text>
</comment>
<accession>A0A841LF21</accession>
<feature type="domain" description="Smr" evidence="2">
    <location>
        <begin position="84"/>
        <end position="166"/>
    </location>
</feature>
<protein>
    <submittedName>
        <fullName evidence="3">DNA-nicking Smr family endonuclease</fullName>
    </submittedName>
</protein>